<dbReference type="InterPro" id="IPR024752">
    <property type="entry name" value="Myb/SANT-like_dom"/>
</dbReference>
<accession>A0A5N5G7H2</accession>
<dbReference type="Proteomes" id="UP000327157">
    <property type="component" value="Chromosome 17"/>
</dbReference>
<dbReference type="EMBL" id="SMOL01000487">
    <property type="protein sequence ID" value="KAB2611218.1"/>
    <property type="molecule type" value="Genomic_DNA"/>
</dbReference>
<reference evidence="3 4" key="3">
    <citation type="submission" date="2019-11" db="EMBL/GenBank/DDBJ databases">
        <title>A de novo genome assembly of a pear dwarfing rootstock.</title>
        <authorList>
            <person name="Wang F."/>
            <person name="Wang J."/>
            <person name="Li S."/>
            <person name="Zhang Y."/>
            <person name="Fang M."/>
            <person name="Ma L."/>
            <person name="Zhao Y."/>
            <person name="Jiang S."/>
        </authorList>
    </citation>
    <scope>NUCLEOTIDE SEQUENCE [LARGE SCALE GENOMIC DNA]</scope>
    <source>
        <strain evidence="3">S2</strain>
        <tissue evidence="3">Leaf</tissue>
    </source>
</reference>
<gene>
    <name evidence="3" type="ORF">D8674_019250</name>
</gene>
<dbReference type="Pfam" id="PF12776">
    <property type="entry name" value="Myb_DNA-bind_3"/>
    <property type="match status" value="1"/>
</dbReference>
<dbReference type="InterPro" id="IPR056253">
    <property type="entry name" value="At2g29880-like_C"/>
</dbReference>
<keyword evidence="4" id="KW-1185">Reference proteome</keyword>
<evidence type="ECO:0000313" key="4">
    <source>
        <dbReference type="Proteomes" id="UP000327157"/>
    </source>
</evidence>
<dbReference type="OrthoDB" id="1165097at2759"/>
<feature type="domain" description="At2g29880-like C-terminal" evidence="2">
    <location>
        <begin position="183"/>
        <end position="229"/>
    </location>
</feature>
<evidence type="ECO:0000313" key="3">
    <source>
        <dbReference type="EMBL" id="KAB2611218.1"/>
    </source>
</evidence>
<evidence type="ECO:0000259" key="2">
    <source>
        <dbReference type="Pfam" id="PF24769"/>
    </source>
</evidence>
<protein>
    <submittedName>
        <fullName evidence="3">Uncharacterized protein</fullName>
    </submittedName>
</protein>
<sequence length="235" mass="27046">MGDEQQEIGKVKAKSDYSPWTLEESKVLLQLLVESTLRGWCDANGLLTKDIVMTIILPALNERLNRMRYFKKEYGKYSQLMRSNFGFGWDANTKRFVADDEVWEEYFRVNLQIVLGDATATEEHSLGMGEEIDARTFVVKDRQGGIEEDEQTTNKARIMENISLTLGSITTDFREVHKKQNSIWDAIKEILNLDEPACYQAVALLDTKTKKDAFLKISPKKKSNLICYNLKQYVI</sequence>
<proteinExistence type="predicted"/>
<comment type="caution">
    <text evidence="3">The sequence shown here is derived from an EMBL/GenBank/DDBJ whole genome shotgun (WGS) entry which is preliminary data.</text>
</comment>
<dbReference type="Pfam" id="PF24769">
    <property type="entry name" value="At2g29880_C"/>
    <property type="match status" value="1"/>
</dbReference>
<feature type="domain" description="Myb/SANT-like" evidence="1">
    <location>
        <begin position="20"/>
        <end position="106"/>
    </location>
</feature>
<dbReference type="PANTHER" id="PTHR47864:SF2">
    <property type="entry name" value="MYB_SANT-LIKE DNA-BINDING DOMAIN PROTEIN"/>
    <property type="match status" value="1"/>
</dbReference>
<organism evidence="3 4">
    <name type="scientific">Pyrus ussuriensis x Pyrus communis</name>
    <dbReference type="NCBI Taxonomy" id="2448454"/>
    <lineage>
        <taxon>Eukaryota</taxon>
        <taxon>Viridiplantae</taxon>
        <taxon>Streptophyta</taxon>
        <taxon>Embryophyta</taxon>
        <taxon>Tracheophyta</taxon>
        <taxon>Spermatophyta</taxon>
        <taxon>Magnoliopsida</taxon>
        <taxon>eudicotyledons</taxon>
        <taxon>Gunneridae</taxon>
        <taxon>Pentapetalae</taxon>
        <taxon>rosids</taxon>
        <taxon>fabids</taxon>
        <taxon>Rosales</taxon>
        <taxon>Rosaceae</taxon>
        <taxon>Amygdaloideae</taxon>
        <taxon>Maleae</taxon>
        <taxon>Pyrus</taxon>
    </lineage>
</organism>
<name>A0A5N5G7H2_9ROSA</name>
<dbReference type="AlphaFoldDB" id="A0A5N5G7H2"/>
<dbReference type="PANTHER" id="PTHR47864">
    <property type="entry name" value="TRANSMEMBRANE PROTEIN"/>
    <property type="match status" value="1"/>
</dbReference>
<reference evidence="3 4" key="1">
    <citation type="submission" date="2019-09" db="EMBL/GenBank/DDBJ databases">
        <authorList>
            <person name="Ou C."/>
        </authorList>
    </citation>
    <scope>NUCLEOTIDE SEQUENCE [LARGE SCALE GENOMIC DNA]</scope>
    <source>
        <strain evidence="3">S2</strain>
        <tissue evidence="3">Leaf</tissue>
    </source>
</reference>
<evidence type="ECO:0000259" key="1">
    <source>
        <dbReference type="Pfam" id="PF12776"/>
    </source>
</evidence>
<dbReference type="InterPro" id="IPR055314">
    <property type="entry name" value="At2g29880-like"/>
</dbReference>
<reference evidence="4" key="2">
    <citation type="submission" date="2019-10" db="EMBL/GenBank/DDBJ databases">
        <title>A de novo genome assembly of a pear dwarfing rootstock.</title>
        <authorList>
            <person name="Wang F."/>
            <person name="Wang J."/>
            <person name="Li S."/>
            <person name="Zhang Y."/>
            <person name="Fang M."/>
            <person name="Ma L."/>
            <person name="Zhao Y."/>
            <person name="Jiang S."/>
        </authorList>
    </citation>
    <scope>NUCLEOTIDE SEQUENCE [LARGE SCALE GENOMIC DNA]</scope>
</reference>